<dbReference type="EMBL" id="JAGPNK010000002">
    <property type="protein sequence ID" value="KAH7325850.1"/>
    <property type="molecule type" value="Genomic_DNA"/>
</dbReference>
<feature type="region of interest" description="Disordered" evidence="1">
    <location>
        <begin position="434"/>
        <end position="588"/>
    </location>
</feature>
<feature type="compositionally biased region" description="Low complexity" evidence="1">
    <location>
        <begin position="553"/>
        <end position="564"/>
    </location>
</feature>
<organism evidence="2 3">
    <name type="scientific">Stachybotrys elegans</name>
    <dbReference type="NCBI Taxonomy" id="80388"/>
    <lineage>
        <taxon>Eukaryota</taxon>
        <taxon>Fungi</taxon>
        <taxon>Dikarya</taxon>
        <taxon>Ascomycota</taxon>
        <taxon>Pezizomycotina</taxon>
        <taxon>Sordariomycetes</taxon>
        <taxon>Hypocreomycetidae</taxon>
        <taxon>Hypocreales</taxon>
        <taxon>Stachybotryaceae</taxon>
        <taxon>Stachybotrys</taxon>
    </lineage>
</organism>
<proteinExistence type="predicted"/>
<feature type="region of interest" description="Disordered" evidence="1">
    <location>
        <begin position="300"/>
        <end position="376"/>
    </location>
</feature>
<dbReference type="Proteomes" id="UP000813444">
    <property type="component" value="Unassembled WGS sequence"/>
</dbReference>
<feature type="compositionally biased region" description="Low complexity" evidence="1">
    <location>
        <begin position="349"/>
        <end position="367"/>
    </location>
</feature>
<protein>
    <submittedName>
        <fullName evidence="2">Uncharacterized protein</fullName>
    </submittedName>
</protein>
<evidence type="ECO:0000313" key="3">
    <source>
        <dbReference type="Proteomes" id="UP000813444"/>
    </source>
</evidence>
<dbReference type="InterPro" id="IPR051425">
    <property type="entry name" value="Formin_Homology"/>
</dbReference>
<dbReference type="PANTHER" id="PTHR45725">
    <property type="entry name" value="FORMIN HOMOLOGY 2 FAMILY MEMBER"/>
    <property type="match status" value="1"/>
</dbReference>
<feature type="compositionally biased region" description="Pro residues" evidence="1">
    <location>
        <begin position="531"/>
        <end position="541"/>
    </location>
</feature>
<comment type="caution">
    <text evidence="2">The sequence shown here is derived from an EMBL/GenBank/DDBJ whole genome shotgun (WGS) entry which is preliminary data.</text>
</comment>
<feature type="region of interest" description="Disordered" evidence="1">
    <location>
        <begin position="230"/>
        <end position="252"/>
    </location>
</feature>
<feature type="region of interest" description="Disordered" evidence="1">
    <location>
        <begin position="1"/>
        <end position="47"/>
    </location>
</feature>
<dbReference type="AlphaFoldDB" id="A0A8K0T2I4"/>
<evidence type="ECO:0000313" key="2">
    <source>
        <dbReference type="EMBL" id="KAH7325850.1"/>
    </source>
</evidence>
<evidence type="ECO:0000256" key="1">
    <source>
        <dbReference type="SAM" id="MobiDB-lite"/>
    </source>
</evidence>
<keyword evidence="3" id="KW-1185">Reference proteome</keyword>
<feature type="compositionally biased region" description="Polar residues" evidence="1">
    <location>
        <begin position="231"/>
        <end position="242"/>
    </location>
</feature>
<feature type="compositionally biased region" description="Basic and acidic residues" evidence="1">
    <location>
        <begin position="481"/>
        <end position="490"/>
    </location>
</feature>
<gene>
    <name evidence="2" type="ORF">B0I35DRAFT_120054</name>
</gene>
<reference evidence="2" key="1">
    <citation type="journal article" date="2021" name="Nat. Commun.">
        <title>Genetic determinants of endophytism in the Arabidopsis root mycobiome.</title>
        <authorList>
            <person name="Mesny F."/>
            <person name="Miyauchi S."/>
            <person name="Thiergart T."/>
            <person name="Pickel B."/>
            <person name="Atanasova L."/>
            <person name="Karlsson M."/>
            <person name="Huettel B."/>
            <person name="Barry K.W."/>
            <person name="Haridas S."/>
            <person name="Chen C."/>
            <person name="Bauer D."/>
            <person name="Andreopoulos W."/>
            <person name="Pangilinan J."/>
            <person name="LaButti K."/>
            <person name="Riley R."/>
            <person name="Lipzen A."/>
            <person name="Clum A."/>
            <person name="Drula E."/>
            <person name="Henrissat B."/>
            <person name="Kohler A."/>
            <person name="Grigoriev I.V."/>
            <person name="Martin F.M."/>
            <person name="Hacquard S."/>
        </authorList>
    </citation>
    <scope>NUCLEOTIDE SEQUENCE</scope>
    <source>
        <strain evidence="2">MPI-CAGE-CH-0235</strain>
    </source>
</reference>
<sequence>MGGGDNLPDSVQNRHTGHGSNEAPPPPYTETDIYSNSGGPRTPPLATVSARAVDDDGASRISSSVDGGVLTPTSTAYAATSPQQPASSAAASFFQDRPPPAVPPQGVIEHYMTVHATSEAGDFPYAVDLAARDVDAQDWATFVNFLLPRHAERENDAVADRKMRSLADEKSPAPSETHAYARSQLDQLQGDASDGGGLDMVQFAQHAEETVQEWNTNFFHPRGIAIHLNLPDSTPSAQQSRETPTPTPGVGGGSWSQRFGGFQMDNDGIRYGNQFVMDSNGIRIGGLVMDSAGIRMGHSTREEPDIRARQSPMPQTSQHPSGPPPWNDAYYGRGRMPQPGGPRHRRDSSSSSTSSDSSSSSESSVGSVPDHDDLNERQLPMYTARLQVWLRSPDEIRTRADVKQLKADLKAVKREPGGPEVNVKALRAEAKATRKEWRQLQKQQRKARREVRKENRKRKNEERKRRKEERKMHRKAKREGKRPQRPDAHHWAPPPHPHMPPHMPCHHGPPRGFPFDHHPPHPMSWTAPGASFPPPPPPFAPYNPFGGPGGHNNGPEAPRQQPGNASPPPPPPAGPAAEALQRAADSLEAQIRRKTAIAADTEDSTVRAALEKEVQALNMALEGMRMSMPPGGGADL</sequence>
<name>A0A8K0T2I4_9HYPO</name>
<feature type="compositionally biased region" description="Pro residues" evidence="1">
    <location>
        <begin position="492"/>
        <end position="503"/>
    </location>
</feature>
<accession>A0A8K0T2I4</accession>
<feature type="compositionally biased region" description="Pro residues" evidence="1">
    <location>
        <begin position="565"/>
        <end position="574"/>
    </location>
</feature>
<feature type="compositionally biased region" description="Basic residues" evidence="1">
    <location>
        <begin position="443"/>
        <end position="480"/>
    </location>
</feature>
<dbReference type="PANTHER" id="PTHR45725:SF3">
    <property type="entry name" value="DELPHILIN"/>
    <property type="match status" value="1"/>
</dbReference>
<dbReference type="OrthoDB" id="5408998at2759"/>